<keyword evidence="3" id="KW-1185">Reference proteome</keyword>
<dbReference type="SUPFAM" id="SSF47616">
    <property type="entry name" value="GST C-terminal domain-like"/>
    <property type="match status" value="1"/>
</dbReference>
<dbReference type="SFLD" id="SFLDS00019">
    <property type="entry name" value="Glutathione_Transferase_(cytos"/>
    <property type="match status" value="1"/>
</dbReference>
<dbReference type="InterPro" id="IPR004045">
    <property type="entry name" value="Glutathione_S-Trfase_N"/>
</dbReference>
<dbReference type="EC" id="2.5.1.18" evidence="2"/>
<keyword evidence="2" id="KW-0808">Transferase</keyword>
<dbReference type="SFLD" id="SFLDG00358">
    <property type="entry name" value="Main_(cytGST)"/>
    <property type="match status" value="1"/>
</dbReference>
<dbReference type="CDD" id="cd03043">
    <property type="entry name" value="GST_N_1"/>
    <property type="match status" value="1"/>
</dbReference>
<dbReference type="Pfam" id="PF13409">
    <property type="entry name" value="GST_N_2"/>
    <property type="match status" value="1"/>
</dbReference>
<sequence>MTLKLIIGNKNYSSWSMRPWVLMKAMEIPFEEQALRFDFSPDSAFYKATRAVAPTGKVPVLVDDGLAIWDSLAIVEYLAELYPDLGIWPADRTRRARARTVCAEMHSGFGALRSQCPMNIDADLRTVGPQLLARHEGLRADLARMGELWTDTLQACGGPFLFGTFSAADAFFAPVVMRVTRYGLPLPPLAQAYAERLEATPAVQDWVAAALAEKDFLDFEEPYRDVSGPVPVVKSVI</sequence>
<dbReference type="InterPro" id="IPR036282">
    <property type="entry name" value="Glutathione-S-Trfase_C_sf"/>
</dbReference>
<dbReference type="Gene3D" id="3.40.30.10">
    <property type="entry name" value="Glutaredoxin"/>
    <property type="match status" value="1"/>
</dbReference>
<reference evidence="2 3" key="1">
    <citation type="submission" date="2020-08" db="EMBL/GenBank/DDBJ databases">
        <title>Genomic Encyclopedia of Type Strains, Phase III (KMG-III): the genomes of soil and plant-associated and newly described type strains.</title>
        <authorList>
            <person name="Whitman W."/>
        </authorList>
    </citation>
    <scope>NUCLEOTIDE SEQUENCE [LARGE SCALE GENOMIC DNA]</scope>
    <source>
        <strain evidence="2 3">CECT 7247</strain>
    </source>
</reference>
<evidence type="ECO:0000313" key="3">
    <source>
        <dbReference type="Proteomes" id="UP000574369"/>
    </source>
</evidence>
<gene>
    <name evidence="2" type="ORF">FHS28_001893</name>
</gene>
<proteinExistence type="predicted"/>
<dbReference type="Pfam" id="PF13410">
    <property type="entry name" value="GST_C_2"/>
    <property type="match status" value="1"/>
</dbReference>
<dbReference type="InterPro" id="IPR040079">
    <property type="entry name" value="Glutathione_S-Trfase"/>
</dbReference>
<accession>A0ABR6GQV9</accession>
<dbReference type="CDD" id="cd03194">
    <property type="entry name" value="GST_C_3"/>
    <property type="match status" value="1"/>
</dbReference>
<comment type="caution">
    <text evidence="2">The sequence shown here is derived from an EMBL/GenBank/DDBJ whole genome shotgun (WGS) entry which is preliminary data.</text>
</comment>
<dbReference type="GO" id="GO:0004364">
    <property type="term" value="F:glutathione transferase activity"/>
    <property type="evidence" value="ECO:0007669"/>
    <property type="project" value="UniProtKB-EC"/>
</dbReference>
<organism evidence="2 3">
    <name type="scientific">Roseateles terrae</name>
    <dbReference type="NCBI Taxonomy" id="431060"/>
    <lineage>
        <taxon>Bacteria</taxon>
        <taxon>Pseudomonadati</taxon>
        <taxon>Pseudomonadota</taxon>
        <taxon>Betaproteobacteria</taxon>
        <taxon>Burkholderiales</taxon>
        <taxon>Sphaerotilaceae</taxon>
        <taxon>Roseateles</taxon>
    </lineage>
</organism>
<evidence type="ECO:0000259" key="1">
    <source>
        <dbReference type="PROSITE" id="PS50404"/>
    </source>
</evidence>
<name>A0ABR6GQV9_9BURK</name>
<dbReference type="PROSITE" id="PS50404">
    <property type="entry name" value="GST_NTER"/>
    <property type="match status" value="1"/>
</dbReference>
<dbReference type="EMBL" id="JACHXO010000003">
    <property type="protein sequence ID" value="MBB3194497.1"/>
    <property type="molecule type" value="Genomic_DNA"/>
</dbReference>
<dbReference type="PANTHER" id="PTHR42673:SF4">
    <property type="entry name" value="MALEYLACETOACETATE ISOMERASE"/>
    <property type="match status" value="1"/>
</dbReference>
<feature type="domain" description="GST N-terminal" evidence="1">
    <location>
        <begin position="3"/>
        <end position="86"/>
    </location>
</feature>
<dbReference type="Proteomes" id="UP000574369">
    <property type="component" value="Unassembled WGS sequence"/>
</dbReference>
<dbReference type="InterPro" id="IPR036249">
    <property type="entry name" value="Thioredoxin-like_sf"/>
</dbReference>
<dbReference type="PANTHER" id="PTHR42673">
    <property type="entry name" value="MALEYLACETOACETATE ISOMERASE"/>
    <property type="match status" value="1"/>
</dbReference>
<dbReference type="Gene3D" id="1.20.1050.10">
    <property type="match status" value="1"/>
</dbReference>
<evidence type="ECO:0000313" key="2">
    <source>
        <dbReference type="EMBL" id="MBB3194497.1"/>
    </source>
</evidence>
<dbReference type="SUPFAM" id="SSF52833">
    <property type="entry name" value="Thioredoxin-like"/>
    <property type="match status" value="1"/>
</dbReference>
<protein>
    <submittedName>
        <fullName evidence="2">Glutathione S-transferase</fullName>
        <ecNumber evidence="2">2.5.1.18</ecNumber>
    </submittedName>
</protein>